<dbReference type="Proteomes" id="UP000027222">
    <property type="component" value="Unassembled WGS sequence"/>
</dbReference>
<feature type="signal peptide" evidence="1">
    <location>
        <begin position="1"/>
        <end position="21"/>
    </location>
</feature>
<evidence type="ECO:0000256" key="1">
    <source>
        <dbReference type="SAM" id="SignalP"/>
    </source>
</evidence>
<evidence type="ECO:0000313" key="3">
    <source>
        <dbReference type="Proteomes" id="UP000027222"/>
    </source>
</evidence>
<sequence length="111" mass="12311">MTRKKLILLCIVAAISRLGVPNPHHLWPTWVTGSFLDVFLPEPSQNYALRHIRDDRAVALFGLSTCIWSFCSSITDFQNHPIRGVSASNAQPTTGIAAVYAHRTILVQCPI</sequence>
<protein>
    <recommendedName>
        <fullName evidence="4">Secreted protein</fullName>
    </recommendedName>
</protein>
<organism evidence="2 3">
    <name type="scientific">Galerina marginata (strain CBS 339.88)</name>
    <dbReference type="NCBI Taxonomy" id="685588"/>
    <lineage>
        <taxon>Eukaryota</taxon>
        <taxon>Fungi</taxon>
        <taxon>Dikarya</taxon>
        <taxon>Basidiomycota</taxon>
        <taxon>Agaricomycotina</taxon>
        <taxon>Agaricomycetes</taxon>
        <taxon>Agaricomycetidae</taxon>
        <taxon>Agaricales</taxon>
        <taxon>Agaricineae</taxon>
        <taxon>Strophariaceae</taxon>
        <taxon>Galerina</taxon>
    </lineage>
</organism>
<keyword evidence="3" id="KW-1185">Reference proteome</keyword>
<gene>
    <name evidence="2" type="ORF">GALMADRAFT_238563</name>
</gene>
<evidence type="ECO:0008006" key="4">
    <source>
        <dbReference type="Google" id="ProtNLM"/>
    </source>
</evidence>
<feature type="chain" id="PRO_5001646907" description="Secreted protein" evidence="1">
    <location>
        <begin position="22"/>
        <end position="111"/>
    </location>
</feature>
<accession>A0A067TIE3</accession>
<dbReference type="EMBL" id="KL142369">
    <property type="protein sequence ID" value="KDR82911.1"/>
    <property type="molecule type" value="Genomic_DNA"/>
</dbReference>
<keyword evidence="1" id="KW-0732">Signal</keyword>
<proteinExistence type="predicted"/>
<dbReference type="AlphaFoldDB" id="A0A067TIE3"/>
<reference evidence="3" key="1">
    <citation type="journal article" date="2014" name="Proc. Natl. Acad. Sci. U.S.A.">
        <title>Extensive sampling of basidiomycete genomes demonstrates inadequacy of the white-rot/brown-rot paradigm for wood decay fungi.</title>
        <authorList>
            <person name="Riley R."/>
            <person name="Salamov A.A."/>
            <person name="Brown D.W."/>
            <person name="Nagy L.G."/>
            <person name="Floudas D."/>
            <person name="Held B.W."/>
            <person name="Levasseur A."/>
            <person name="Lombard V."/>
            <person name="Morin E."/>
            <person name="Otillar R."/>
            <person name="Lindquist E.A."/>
            <person name="Sun H."/>
            <person name="LaButti K.M."/>
            <person name="Schmutz J."/>
            <person name="Jabbour D."/>
            <person name="Luo H."/>
            <person name="Baker S.E."/>
            <person name="Pisabarro A.G."/>
            <person name="Walton J.D."/>
            <person name="Blanchette R.A."/>
            <person name="Henrissat B."/>
            <person name="Martin F."/>
            <person name="Cullen D."/>
            <person name="Hibbett D.S."/>
            <person name="Grigoriev I.V."/>
        </authorList>
    </citation>
    <scope>NUCLEOTIDE SEQUENCE [LARGE SCALE GENOMIC DNA]</scope>
    <source>
        <strain evidence="3">CBS 339.88</strain>
    </source>
</reference>
<evidence type="ECO:0000313" key="2">
    <source>
        <dbReference type="EMBL" id="KDR82911.1"/>
    </source>
</evidence>
<name>A0A067TIE3_GALM3</name>
<dbReference type="HOGENOM" id="CLU_2158580_0_0_1"/>